<organism evidence="7 8">
    <name type="scientific">Ostreobium quekettii</name>
    <dbReference type="NCBI Taxonomy" id="121088"/>
    <lineage>
        <taxon>Eukaryota</taxon>
        <taxon>Viridiplantae</taxon>
        <taxon>Chlorophyta</taxon>
        <taxon>core chlorophytes</taxon>
        <taxon>Ulvophyceae</taxon>
        <taxon>TCBD clade</taxon>
        <taxon>Bryopsidales</taxon>
        <taxon>Ostreobineae</taxon>
        <taxon>Ostreobiaceae</taxon>
        <taxon>Ostreobium</taxon>
    </lineage>
</organism>
<keyword evidence="4" id="KW-0689">Ribosomal protein</keyword>
<dbReference type="Pfam" id="PF01649">
    <property type="entry name" value="Ribosomal_S20p"/>
    <property type="match status" value="1"/>
</dbReference>
<evidence type="ECO:0000256" key="4">
    <source>
        <dbReference type="ARBA" id="ARBA00022980"/>
    </source>
</evidence>
<evidence type="ECO:0000313" key="8">
    <source>
        <dbReference type="Proteomes" id="UP000708148"/>
    </source>
</evidence>
<feature type="region of interest" description="Disordered" evidence="6">
    <location>
        <begin position="90"/>
        <end position="111"/>
    </location>
</feature>
<dbReference type="InterPro" id="IPR036510">
    <property type="entry name" value="Ribosomal_bS20_sf"/>
</dbReference>
<evidence type="ECO:0000313" key="7">
    <source>
        <dbReference type="EMBL" id="CAD7699524.1"/>
    </source>
</evidence>
<dbReference type="PANTHER" id="PTHR33398:SF1">
    <property type="entry name" value="SMALL RIBOSOMAL SUBUNIT PROTEIN BS20C"/>
    <property type="match status" value="1"/>
</dbReference>
<dbReference type="Gene3D" id="1.20.58.110">
    <property type="entry name" value="Ribosomal protein S20"/>
    <property type="match status" value="1"/>
</dbReference>
<dbReference type="SUPFAM" id="SSF46992">
    <property type="entry name" value="Ribosomal protein S20"/>
    <property type="match status" value="1"/>
</dbReference>
<feature type="non-terminal residue" evidence="7">
    <location>
        <position position="1"/>
    </location>
</feature>
<comment type="caution">
    <text evidence="7">The sequence shown here is derived from an EMBL/GenBank/DDBJ whole genome shotgun (WGS) entry which is preliminary data.</text>
</comment>
<dbReference type="HAMAP" id="MF_00500">
    <property type="entry name" value="Ribosomal_bS20"/>
    <property type="match status" value="1"/>
</dbReference>
<keyword evidence="3" id="KW-0694">RNA-binding</keyword>
<dbReference type="NCBIfam" id="TIGR00029">
    <property type="entry name" value="S20"/>
    <property type="match status" value="1"/>
</dbReference>
<keyword evidence="8" id="KW-1185">Reference proteome</keyword>
<name>A0A8S1IWS2_9CHLO</name>
<keyword evidence="2" id="KW-0699">rRNA-binding</keyword>
<keyword evidence="5" id="KW-0687">Ribonucleoprotein</keyword>
<evidence type="ECO:0008006" key="9">
    <source>
        <dbReference type="Google" id="ProtNLM"/>
    </source>
</evidence>
<dbReference type="Proteomes" id="UP000708148">
    <property type="component" value="Unassembled WGS sequence"/>
</dbReference>
<comment type="similarity">
    <text evidence="1">Belongs to the bacterial ribosomal protein bS20 family.</text>
</comment>
<gene>
    <name evidence="7" type="ORF">OSTQU699_LOCUS4883</name>
</gene>
<dbReference type="AlphaFoldDB" id="A0A8S1IWS2"/>
<evidence type="ECO:0000256" key="6">
    <source>
        <dbReference type="SAM" id="MobiDB-lite"/>
    </source>
</evidence>
<dbReference type="GO" id="GO:0003735">
    <property type="term" value="F:structural constituent of ribosome"/>
    <property type="evidence" value="ECO:0007669"/>
    <property type="project" value="InterPro"/>
</dbReference>
<evidence type="ECO:0000256" key="2">
    <source>
        <dbReference type="ARBA" id="ARBA00022730"/>
    </source>
</evidence>
<dbReference type="GO" id="GO:0070181">
    <property type="term" value="F:small ribosomal subunit rRNA binding"/>
    <property type="evidence" value="ECO:0007669"/>
    <property type="project" value="TreeGrafter"/>
</dbReference>
<dbReference type="GO" id="GO:0015935">
    <property type="term" value="C:small ribosomal subunit"/>
    <property type="evidence" value="ECO:0007669"/>
    <property type="project" value="TreeGrafter"/>
</dbReference>
<dbReference type="PANTHER" id="PTHR33398">
    <property type="entry name" value="30S RIBOSOMAL PROTEIN S20"/>
    <property type="match status" value="1"/>
</dbReference>
<dbReference type="EMBL" id="CAJHUC010001041">
    <property type="protein sequence ID" value="CAD7699524.1"/>
    <property type="molecule type" value="Genomic_DNA"/>
</dbReference>
<protein>
    <recommendedName>
        <fullName evidence="9">30S ribosomal protein S20</fullName>
    </recommendedName>
</protein>
<accession>A0A8S1IWS2</accession>
<proteinExistence type="inferred from homology"/>
<dbReference type="GO" id="GO:0006412">
    <property type="term" value="P:translation"/>
    <property type="evidence" value="ECO:0007669"/>
    <property type="project" value="InterPro"/>
</dbReference>
<dbReference type="OrthoDB" id="4825at2759"/>
<dbReference type="InterPro" id="IPR002583">
    <property type="entry name" value="Ribosomal_bS20"/>
</dbReference>
<reference evidence="7" key="1">
    <citation type="submission" date="2020-12" db="EMBL/GenBank/DDBJ databases">
        <authorList>
            <person name="Iha C."/>
        </authorList>
    </citation>
    <scope>NUCLEOTIDE SEQUENCE</scope>
</reference>
<evidence type="ECO:0000256" key="3">
    <source>
        <dbReference type="ARBA" id="ARBA00022884"/>
    </source>
</evidence>
<evidence type="ECO:0000256" key="5">
    <source>
        <dbReference type="ARBA" id="ARBA00023274"/>
    </source>
</evidence>
<evidence type="ECO:0000256" key="1">
    <source>
        <dbReference type="ARBA" id="ARBA00007634"/>
    </source>
</evidence>
<sequence length="198" mass="21424">NCIPGAEVKHTEGGLCCVPHGSSSSFPPSGFVGTMMGSLSQGLRRLSLATVSRRPVVTNFSFSAAMRGQALSVSRRQMVATVSAVNVEAAQNSERRQRRSEKERVRNKAKRSAVATRMKKVFKALEAFSDDPPKTEAELEPVETLISEAFQEIDKAWSKGVLHKNTAARRKSRLSRAKNRVLADAGLLANAKSEAVAA</sequence>